<evidence type="ECO:0000256" key="6">
    <source>
        <dbReference type="SAM" id="Phobius"/>
    </source>
</evidence>
<feature type="region of interest" description="Disordered" evidence="5">
    <location>
        <begin position="330"/>
        <end position="372"/>
    </location>
</feature>
<evidence type="ECO:0000313" key="8">
    <source>
        <dbReference type="EMBL" id="QHS81773.1"/>
    </source>
</evidence>
<evidence type="ECO:0000256" key="4">
    <source>
        <dbReference type="ARBA" id="ARBA00023136"/>
    </source>
</evidence>
<evidence type="ECO:0000256" key="5">
    <source>
        <dbReference type="SAM" id="MobiDB-lite"/>
    </source>
</evidence>
<accession>A0A6C0AQK1</accession>
<feature type="transmembrane region" description="Helical" evidence="6">
    <location>
        <begin position="202"/>
        <end position="227"/>
    </location>
</feature>
<keyword evidence="2 6" id="KW-0812">Transmembrane</keyword>
<organism evidence="8">
    <name type="scientific">viral metagenome</name>
    <dbReference type="NCBI Taxonomy" id="1070528"/>
    <lineage>
        <taxon>unclassified sequences</taxon>
        <taxon>metagenomes</taxon>
        <taxon>organismal metagenomes</taxon>
    </lineage>
</organism>
<reference evidence="8" key="1">
    <citation type="journal article" date="2020" name="Nature">
        <title>Giant virus diversity and host interactions through global metagenomics.</title>
        <authorList>
            <person name="Schulz F."/>
            <person name="Roux S."/>
            <person name="Paez-Espino D."/>
            <person name="Jungbluth S."/>
            <person name="Walsh D.A."/>
            <person name="Denef V.J."/>
            <person name="McMahon K.D."/>
            <person name="Konstantinidis K.T."/>
            <person name="Eloe-Fadrosh E.A."/>
            <person name="Kyrpides N.C."/>
            <person name="Woyke T."/>
        </authorList>
    </citation>
    <scope>NUCLEOTIDE SEQUENCE</scope>
    <source>
        <strain evidence="8">GVMAG-S-1101164-72</strain>
    </source>
</reference>
<evidence type="ECO:0000256" key="3">
    <source>
        <dbReference type="ARBA" id="ARBA00022989"/>
    </source>
</evidence>
<feature type="compositionally biased region" description="Basic and acidic residues" evidence="5">
    <location>
        <begin position="331"/>
        <end position="355"/>
    </location>
</feature>
<evidence type="ECO:0000256" key="2">
    <source>
        <dbReference type="ARBA" id="ARBA00022692"/>
    </source>
</evidence>
<dbReference type="InterPro" id="IPR007829">
    <property type="entry name" value="TM2"/>
</dbReference>
<feature type="domain" description="TM2" evidence="7">
    <location>
        <begin position="24"/>
        <end position="69"/>
    </location>
</feature>
<dbReference type="EMBL" id="MN740760">
    <property type="protein sequence ID" value="QHS81773.1"/>
    <property type="molecule type" value="Genomic_DNA"/>
</dbReference>
<name>A0A6C0AQK1_9ZZZZ</name>
<evidence type="ECO:0000256" key="1">
    <source>
        <dbReference type="ARBA" id="ARBA00004141"/>
    </source>
</evidence>
<comment type="subcellular location">
    <subcellularLocation>
        <location evidence="1">Membrane</location>
        <topology evidence="1">Multi-pass membrane protein</topology>
    </subcellularLocation>
</comment>
<dbReference type="GO" id="GO:0016020">
    <property type="term" value="C:membrane"/>
    <property type="evidence" value="ECO:0007669"/>
    <property type="project" value="UniProtKB-SubCell"/>
</dbReference>
<dbReference type="AlphaFoldDB" id="A0A6C0AQK1"/>
<proteinExistence type="predicted"/>
<keyword evidence="3 6" id="KW-1133">Transmembrane helix</keyword>
<keyword evidence="4 6" id="KW-0472">Membrane</keyword>
<dbReference type="Pfam" id="PF05154">
    <property type="entry name" value="TM2"/>
    <property type="match status" value="1"/>
</dbReference>
<feature type="transmembrane region" description="Helical" evidence="6">
    <location>
        <begin position="142"/>
        <end position="164"/>
    </location>
</feature>
<feature type="transmembrane region" description="Helical" evidence="6">
    <location>
        <begin position="304"/>
        <end position="324"/>
    </location>
</feature>
<feature type="transmembrane region" description="Helical" evidence="6">
    <location>
        <begin position="116"/>
        <end position="136"/>
    </location>
</feature>
<protein>
    <recommendedName>
        <fullName evidence="7">TM2 domain-containing protein</fullName>
    </recommendedName>
</protein>
<sequence length="372" mass="40873">MEYLNSLFVATSLKSWQKANLDYNWYWFLAVFFGFIGLDHLYLGSPLTAVAKFMVNTNTFGYWYIYDAIRATGDQETIKFAGPSVPGLGFPGIAAGRFQRPDAPIGPESKGKHSHVLIYTLVLFALGIIGGDSFLVGDTLSGLLRLCFLFTVVLAPISIIWWGYKMYAFLMKPKEVFEQNWNYFDFPRPSNIPPCNNMFAQLFIWILQTVRGILSVIPGISMVVPLLDSLIQALRVSYGMAAAVVNEVVTGDAAEKAIMLFDDAISKTVPNLAELSKIRAELPGNKSCQSGGADIVIPDTTAPLALFLSLTIGLIIVSAVTISLRRAYQNTDDRSSNGDNRTESGRDEEAFNDVKRRGKGNDVPPEPVASGN</sequence>
<feature type="transmembrane region" description="Helical" evidence="6">
    <location>
        <begin position="25"/>
        <end position="44"/>
    </location>
</feature>
<evidence type="ECO:0000259" key="7">
    <source>
        <dbReference type="Pfam" id="PF05154"/>
    </source>
</evidence>